<dbReference type="Pfam" id="PF13340">
    <property type="entry name" value="DUF4096"/>
    <property type="match status" value="1"/>
</dbReference>
<dbReference type="RefSeq" id="WP_158916863.1">
    <property type="nucleotide sequence ID" value="NZ_CP047020.1"/>
</dbReference>
<reference evidence="4 5" key="1">
    <citation type="submission" date="2019-12" db="EMBL/GenBank/DDBJ databases">
        <title>Streptomyces sp. strain T44 isolated from rhizosphere soil of Broussonetia papyrifera.</title>
        <authorList>
            <person name="Mo P."/>
        </authorList>
    </citation>
    <scope>NUCLEOTIDE SEQUENCE [LARGE SCALE GENOMIC DNA]</scope>
    <source>
        <strain evidence="4 5">T44</strain>
    </source>
</reference>
<evidence type="ECO:0000259" key="2">
    <source>
        <dbReference type="Pfam" id="PF06527"/>
    </source>
</evidence>
<organism evidence="4 5">
    <name type="scientific">Streptomyces broussonetiae</name>
    <dbReference type="NCBI Taxonomy" id="2686304"/>
    <lineage>
        <taxon>Bacteria</taxon>
        <taxon>Bacillati</taxon>
        <taxon>Actinomycetota</taxon>
        <taxon>Actinomycetes</taxon>
        <taxon>Kitasatosporales</taxon>
        <taxon>Streptomycetaceae</taxon>
        <taxon>Streptomyces</taxon>
    </lineage>
</organism>
<dbReference type="PANTHER" id="PTHR46637:SF1">
    <property type="entry name" value="BLL5188 PROTEIN"/>
    <property type="match status" value="1"/>
</dbReference>
<dbReference type="EMBL" id="CP047020">
    <property type="protein sequence ID" value="QHA02134.1"/>
    <property type="molecule type" value="Genomic_DNA"/>
</dbReference>
<dbReference type="AlphaFoldDB" id="A0A6I6MT22"/>
<protein>
    <submittedName>
        <fullName evidence="4">Transposase</fullName>
    </submittedName>
</protein>
<sequence>MDRSPVRIAELCGLDVWQRRLSSACLRTIREETLRQFAFTARLTEHEADGLTLRRFTRTYPPLSRLRTSTNRIESAASVNWAMTRSSRYCPDCLRGDTRAVEQSLGGGWQLLWHLPVVSACLRHRRLLEYLCPACNLPLNAAGGAAGHGRSTLIKNAGLTGLHPLECRNTVPRHTGDRSDSAERARSVLCRARLDDFNSRIGTGLPNDDLDQLLSLQQRVLDYLSPQERGWGRDAMPDKSYFSELIAITHLMKLTWPLGAEFLPSSHLAALVQAHAEPVIAQLTAEHQGRGVRSNRGAKVAPNDSLMCGALLLGADALLGDRELGALRARVQPLASEAYRRARSYAGGICRSADISAALARATARRIHGLPLRRNLRTVSTQHRYRVEGIPSFLPRPWFERHFAAFITLLPSGDAAIERHLRRAASLRLAELVSGTPWAECAAAVGMQQKLAERTLKYLGRHLDGLGLWPAFEDVVEQIAKHLDAAAPRVDYADRRRRLASWRLPVHDWRAMCDGLPRLDRLKENADTRIGSALIWAEATQGERMRSPVVLDLRQRGEDTQPLASRLGRLSDGLRGPSLRLRRRLRLYAEHLATSCDHKLDLAVPVLQIVRDETDLASNANHDKIAQEGLEAMSWAARPGRAVRELTDPVEQMVPDTLWSLFQQVVPTTPERDPAITSRRHGDRESLAAIVFTATSGCGWKQLPLGFGLSGQTAYRRFIEWTEAGVWVRLRQLLPAIPVTQGESDWAPPRHRCCQRPRRQEGTQAAPNGRHLNRSATKGLIDGPRDARQPVRLSHEEEQGRPRRYLDGHEVLMAVSVAAGRLVCPGAGTSCRPLPRTSRRRRCTLRQPATARDQDRLIGGRCAWNPS</sequence>
<dbReference type="Pfam" id="PF06527">
    <property type="entry name" value="TniQ"/>
    <property type="match status" value="1"/>
</dbReference>
<feature type="region of interest" description="Disordered" evidence="1">
    <location>
        <begin position="745"/>
        <end position="802"/>
    </location>
</feature>
<dbReference type="InterPro" id="IPR052909">
    <property type="entry name" value="Transposase_6_like"/>
</dbReference>
<dbReference type="PANTHER" id="PTHR46637">
    <property type="entry name" value="TIS1421-TRANSPOSASE PROTEIN A"/>
    <property type="match status" value="1"/>
</dbReference>
<dbReference type="InterPro" id="IPR025161">
    <property type="entry name" value="IS402-like_dom"/>
</dbReference>
<feature type="compositionally biased region" description="Basic and acidic residues" evidence="1">
    <location>
        <begin position="783"/>
        <end position="802"/>
    </location>
</feature>
<feature type="domain" description="TniQ" evidence="2">
    <location>
        <begin position="29"/>
        <end position="128"/>
    </location>
</feature>
<evidence type="ECO:0000256" key="1">
    <source>
        <dbReference type="SAM" id="MobiDB-lite"/>
    </source>
</evidence>
<dbReference type="InterPro" id="IPR009492">
    <property type="entry name" value="TniQ"/>
</dbReference>
<dbReference type="KEGG" id="sbro:GQF42_01110"/>
<keyword evidence="5" id="KW-1185">Reference proteome</keyword>
<dbReference type="Proteomes" id="UP000436138">
    <property type="component" value="Chromosome"/>
</dbReference>
<name>A0A6I6MT22_9ACTN</name>
<evidence type="ECO:0000259" key="3">
    <source>
        <dbReference type="Pfam" id="PF13340"/>
    </source>
</evidence>
<proteinExistence type="predicted"/>
<evidence type="ECO:0000313" key="5">
    <source>
        <dbReference type="Proteomes" id="UP000436138"/>
    </source>
</evidence>
<evidence type="ECO:0000313" key="4">
    <source>
        <dbReference type="EMBL" id="QHA02134.1"/>
    </source>
</evidence>
<gene>
    <name evidence="4" type="ORF">GQF42_01110</name>
</gene>
<accession>A0A6I6MT22</accession>
<feature type="domain" description="Insertion element IS402-like" evidence="3">
    <location>
        <begin position="655"/>
        <end position="730"/>
    </location>
</feature>